<dbReference type="Proteomes" id="UP000092583">
    <property type="component" value="Unassembled WGS sequence"/>
</dbReference>
<evidence type="ECO:0000313" key="1">
    <source>
        <dbReference type="EMBL" id="OCF54806.1"/>
    </source>
</evidence>
<dbReference type="EMBL" id="KI669468">
    <property type="protein sequence ID" value="OCF54806.1"/>
    <property type="molecule type" value="Genomic_DNA"/>
</dbReference>
<gene>
    <name evidence="1" type="ORF">L486_07461</name>
</gene>
<reference evidence="2" key="2">
    <citation type="submission" date="2013-12" db="EMBL/GenBank/DDBJ databases">
        <title>Evolution of pathogenesis and genome organization in the Tremellales.</title>
        <authorList>
            <person name="Cuomo C."/>
            <person name="Litvintseva A."/>
            <person name="Heitman J."/>
            <person name="Chen Y."/>
            <person name="Sun S."/>
            <person name="Springer D."/>
            <person name="Dromer F."/>
            <person name="Young S."/>
            <person name="Zeng Q."/>
            <person name="Chapman S."/>
            <person name="Gujja S."/>
            <person name="Saif S."/>
            <person name="Birren B."/>
        </authorList>
    </citation>
    <scope>NUCLEOTIDE SEQUENCE [LARGE SCALE GENOMIC DNA]</scope>
    <source>
        <strain evidence="2">CBS 10435</strain>
    </source>
</reference>
<organism evidence="1 2">
    <name type="scientific">Kwoniella mangroviensis CBS 10435</name>
    <dbReference type="NCBI Taxonomy" id="1331196"/>
    <lineage>
        <taxon>Eukaryota</taxon>
        <taxon>Fungi</taxon>
        <taxon>Dikarya</taxon>
        <taxon>Basidiomycota</taxon>
        <taxon>Agaricomycotina</taxon>
        <taxon>Tremellomycetes</taxon>
        <taxon>Tremellales</taxon>
        <taxon>Cryptococcaceae</taxon>
        <taxon>Kwoniella</taxon>
    </lineage>
</organism>
<evidence type="ECO:0000313" key="2">
    <source>
        <dbReference type="Proteomes" id="UP000092583"/>
    </source>
</evidence>
<accession>A0A1B9IGT2</accession>
<protein>
    <submittedName>
        <fullName evidence="1">Uncharacterized protein</fullName>
    </submittedName>
</protein>
<dbReference type="AlphaFoldDB" id="A0A1B9IGT2"/>
<sequence>MRISGLGGKGIDKDVFTDGDSHFAYGMLTGEQADLYETNRDAKTYKRYIWKVLEEATRSNVCIKTGPSPDKSDGLRKSTWYGIMSAEGLAFDDEGNELGEGQVYLYNAKEGKEPYLGFEDIQDDIKFYFKPKYLMPDPDIDPSVSAPSLPCTSLNFVEDIMDSHCSHLLYNH</sequence>
<name>A0A1B9IGT2_9TREE</name>
<reference evidence="1 2" key="1">
    <citation type="submission" date="2013-07" db="EMBL/GenBank/DDBJ databases">
        <title>The Genome Sequence of Kwoniella mangroviensis CBS10435.</title>
        <authorList>
            <consortium name="The Broad Institute Genome Sequencing Platform"/>
            <person name="Cuomo C."/>
            <person name="Litvintseva A."/>
            <person name="Chen Y."/>
            <person name="Heitman J."/>
            <person name="Sun S."/>
            <person name="Springer D."/>
            <person name="Dromer F."/>
            <person name="Young S.K."/>
            <person name="Zeng Q."/>
            <person name="Gargeya S."/>
            <person name="Fitzgerald M."/>
            <person name="Abouelleil A."/>
            <person name="Alvarado L."/>
            <person name="Berlin A.M."/>
            <person name="Chapman S.B."/>
            <person name="Dewar J."/>
            <person name="Goldberg J."/>
            <person name="Griggs A."/>
            <person name="Gujja S."/>
            <person name="Hansen M."/>
            <person name="Howarth C."/>
            <person name="Imamovic A."/>
            <person name="Larimer J."/>
            <person name="McCowan C."/>
            <person name="Murphy C."/>
            <person name="Pearson M."/>
            <person name="Priest M."/>
            <person name="Roberts A."/>
            <person name="Saif S."/>
            <person name="Shea T."/>
            <person name="Sykes S."/>
            <person name="Wortman J."/>
            <person name="Nusbaum C."/>
            <person name="Birren B."/>
        </authorList>
    </citation>
    <scope>NUCLEOTIDE SEQUENCE [LARGE SCALE GENOMIC DNA]</scope>
    <source>
        <strain evidence="1 2">CBS 10435</strain>
    </source>
</reference>
<proteinExistence type="predicted"/>
<keyword evidence="2" id="KW-1185">Reference proteome</keyword>